<evidence type="ECO:0000256" key="1">
    <source>
        <dbReference type="ARBA" id="ARBA00004123"/>
    </source>
</evidence>
<dbReference type="EMBL" id="MU032347">
    <property type="protein sequence ID" value="KAF3766538.1"/>
    <property type="molecule type" value="Genomic_DNA"/>
</dbReference>
<dbReference type="Gene3D" id="3.30.710.10">
    <property type="entry name" value="Potassium Channel Kv1.1, Chain A"/>
    <property type="match status" value="1"/>
</dbReference>
<evidence type="ECO:0000256" key="3">
    <source>
        <dbReference type="ARBA" id="ARBA00021347"/>
    </source>
</evidence>
<evidence type="ECO:0000256" key="2">
    <source>
        <dbReference type="ARBA" id="ARBA00009993"/>
    </source>
</evidence>
<evidence type="ECO:0000259" key="6">
    <source>
        <dbReference type="Pfam" id="PF03931"/>
    </source>
</evidence>
<dbReference type="AlphaFoldDB" id="A0A9P4Y4S8"/>
<evidence type="ECO:0000256" key="4">
    <source>
        <dbReference type="ARBA" id="ARBA00023242"/>
    </source>
</evidence>
<gene>
    <name evidence="7" type="ORF">M406DRAFT_356372</name>
</gene>
<feature type="domain" description="SKP1 component POZ" evidence="6">
    <location>
        <begin position="10"/>
        <end position="70"/>
    </location>
</feature>
<evidence type="ECO:0000256" key="5">
    <source>
        <dbReference type="ARBA" id="ARBA00045385"/>
    </source>
</evidence>
<dbReference type="InterPro" id="IPR016073">
    <property type="entry name" value="Skp1_comp_POZ"/>
</dbReference>
<evidence type="ECO:0000313" key="8">
    <source>
        <dbReference type="Proteomes" id="UP000803844"/>
    </source>
</evidence>
<dbReference type="FunFam" id="3.30.710.10:FF:000035">
    <property type="entry name" value="Elongin C transcription elongation factor"/>
    <property type="match status" value="1"/>
</dbReference>
<dbReference type="SMART" id="SM00512">
    <property type="entry name" value="Skp1"/>
    <property type="match status" value="1"/>
</dbReference>
<dbReference type="SUPFAM" id="SSF54695">
    <property type="entry name" value="POZ domain"/>
    <property type="match status" value="1"/>
</dbReference>
<keyword evidence="4" id="KW-0539">Nucleus</keyword>
<dbReference type="InterPro" id="IPR039948">
    <property type="entry name" value="ELC1"/>
</dbReference>
<dbReference type="InterPro" id="IPR001232">
    <property type="entry name" value="SKP1-like"/>
</dbReference>
<dbReference type="InterPro" id="IPR011333">
    <property type="entry name" value="SKP1/BTB/POZ_sf"/>
</dbReference>
<comment type="subcellular location">
    <subcellularLocation>
        <location evidence="1">Nucleus</location>
    </subcellularLocation>
</comment>
<dbReference type="OrthoDB" id="249087at2759"/>
<dbReference type="CDD" id="cd18321">
    <property type="entry name" value="BTB_POZ_EloC"/>
    <property type="match status" value="1"/>
</dbReference>
<name>A0A9P4Y4S8_CRYP1</name>
<accession>A0A9P4Y4S8</accession>
<keyword evidence="8" id="KW-1185">Reference proteome</keyword>
<organism evidence="7 8">
    <name type="scientific">Cryphonectria parasitica (strain ATCC 38755 / EP155)</name>
    <dbReference type="NCBI Taxonomy" id="660469"/>
    <lineage>
        <taxon>Eukaryota</taxon>
        <taxon>Fungi</taxon>
        <taxon>Dikarya</taxon>
        <taxon>Ascomycota</taxon>
        <taxon>Pezizomycotina</taxon>
        <taxon>Sordariomycetes</taxon>
        <taxon>Sordariomycetidae</taxon>
        <taxon>Diaporthales</taxon>
        <taxon>Cryphonectriaceae</taxon>
        <taxon>Cryphonectria-Endothia species complex</taxon>
        <taxon>Cryphonectria</taxon>
    </lineage>
</organism>
<dbReference type="GeneID" id="63840556"/>
<comment type="caution">
    <text evidence="7">The sequence shown here is derived from an EMBL/GenBank/DDBJ whole genome shotgun (WGS) entry which is preliminary data.</text>
</comment>
<dbReference type="GO" id="GO:0006511">
    <property type="term" value="P:ubiquitin-dependent protein catabolic process"/>
    <property type="evidence" value="ECO:0007669"/>
    <property type="project" value="InterPro"/>
</dbReference>
<evidence type="ECO:0000313" key="7">
    <source>
        <dbReference type="EMBL" id="KAF3766538.1"/>
    </source>
</evidence>
<proteinExistence type="inferred from homology"/>
<dbReference type="GO" id="GO:0005634">
    <property type="term" value="C:nucleus"/>
    <property type="evidence" value="ECO:0007669"/>
    <property type="project" value="UniProtKB-SubCell"/>
</dbReference>
<sequence>MEKTTAPVKYVTLVSCDGLEFTLPREACYVSPFLKRSVDPQGGFREASTGRVTLEMFSSLILEKVVEYLIYWYRYKDSEDVPDMEIPVDLCLEVLTASDFLGLDS</sequence>
<comment type="function">
    <text evidence="5">Essential component of the SCF (SKP1-CUL1-F-box protein) E3 ubiquitin ligase complexes, which mediate the ubiquitination and subsequent proteasomal degradation of target proteins. Controls sulfur metabolite repression, probably by mediating the inactivation or degradation of the metR transcription factor.</text>
</comment>
<comment type="similarity">
    <text evidence="2">Belongs to the SKP1 family.</text>
</comment>
<dbReference type="RefSeq" id="XP_040777499.1">
    <property type="nucleotide sequence ID" value="XM_040923427.1"/>
</dbReference>
<dbReference type="PANTHER" id="PTHR20648">
    <property type="entry name" value="ELONGIN-C"/>
    <property type="match status" value="1"/>
</dbReference>
<protein>
    <recommendedName>
        <fullName evidence="3">Elongin-C</fullName>
    </recommendedName>
</protein>
<dbReference type="Pfam" id="PF03931">
    <property type="entry name" value="Skp1_POZ"/>
    <property type="match status" value="1"/>
</dbReference>
<reference evidence="7" key="1">
    <citation type="journal article" date="2020" name="Phytopathology">
        <title>Genome sequence of the chestnut blight fungus Cryphonectria parasitica EP155: A fundamental resource for an archetypical invasive plant pathogen.</title>
        <authorList>
            <person name="Crouch J.A."/>
            <person name="Dawe A."/>
            <person name="Aerts A."/>
            <person name="Barry K."/>
            <person name="Churchill A.C.L."/>
            <person name="Grimwood J."/>
            <person name="Hillman B."/>
            <person name="Milgroom M.G."/>
            <person name="Pangilinan J."/>
            <person name="Smith M."/>
            <person name="Salamov A."/>
            <person name="Schmutz J."/>
            <person name="Yadav J."/>
            <person name="Grigoriev I.V."/>
            <person name="Nuss D."/>
        </authorList>
    </citation>
    <scope>NUCLEOTIDE SEQUENCE</scope>
    <source>
        <strain evidence="7">EP155</strain>
    </source>
</reference>
<dbReference type="Proteomes" id="UP000803844">
    <property type="component" value="Unassembled WGS sequence"/>
</dbReference>